<evidence type="ECO:0000313" key="3">
    <source>
        <dbReference type="EMBL" id="MCU4743114.1"/>
    </source>
</evidence>
<evidence type="ECO:0000313" key="6">
    <source>
        <dbReference type="Proteomes" id="UP001321018"/>
    </source>
</evidence>
<protein>
    <submittedName>
        <fullName evidence="3">Cupin domain-containing protein</fullName>
    </submittedName>
</protein>
<evidence type="ECO:0000259" key="2">
    <source>
        <dbReference type="Pfam" id="PF07883"/>
    </source>
</evidence>
<reference evidence="3 5" key="1">
    <citation type="submission" date="2022-09" db="EMBL/GenBank/DDBJ databases">
        <title>Enrichment on poylsaccharides allowed isolation of novel metabolic and taxonomic groups of Haloarchaea.</title>
        <authorList>
            <person name="Sorokin D.Y."/>
            <person name="Elcheninov A.G."/>
            <person name="Khizhniak T.V."/>
            <person name="Kolganova T.V."/>
            <person name="Kublanov I.V."/>
        </authorList>
    </citation>
    <scope>NUCLEOTIDE SEQUENCE</scope>
    <source>
        <strain evidence="4 5">AArc-m2/3/4</strain>
        <strain evidence="3">AArc-xg1-1</strain>
    </source>
</reference>
<dbReference type="SUPFAM" id="SSF51182">
    <property type="entry name" value="RmlC-like cupins"/>
    <property type="match status" value="1"/>
</dbReference>
<dbReference type="InterPro" id="IPR011051">
    <property type="entry name" value="RmlC_Cupin_sf"/>
</dbReference>
<gene>
    <name evidence="4" type="ORF">OB955_14310</name>
    <name evidence="3" type="ORF">OB960_17140</name>
</gene>
<dbReference type="RefSeq" id="WP_338004932.1">
    <property type="nucleotide sequence ID" value="NZ_JAOPKA010000012.1"/>
</dbReference>
<keyword evidence="5" id="KW-1185">Reference proteome</keyword>
<proteinExistence type="predicted"/>
<name>A0AAP2Z2W6_9EURY</name>
<feature type="domain" description="Cupin type-2" evidence="2">
    <location>
        <begin position="40"/>
        <end position="90"/>
    </location>
</feature>
<dbReference type="EMBL" id="JAOPKA010000012">
    <property type="protein sequence ID" value="MCU4743114.1"/>
    <property type="molecule type" value="Genomic_DNA"/>
</dbReference>
<comment type="caution">
    <text evidence="3">The sequence shown here is derived from an EMBL/GenBank/DDBJ whole genome shotgun (WGS) entry which is preliminary data.</text>
</comment>
<evidence type="ECO:0000256" key="1">
    <source>
        <dbReference type="SAM" id="MobiDB-lite"/>
    </source>
</evidence>
<dbReference type="Pfam" id="PF07883">
    <property type="entry name" value="Cupin_2"/>
    <property type="match status" value="1"/>
</dbReference>
<dbReference type="Proteomes" id="UP001321018">
    <property type="component" value="Unassembled WGS sequence"/>
</dbReference>
<dbReference type="EMBL" id="JAOPKB010000008">
    <property type="protein sequence ID" value="MCU4973908.1"/>
    <property type="molecule type" value="Genomic_DNA"/>
</dbReference>
<dbReference type="Proteomes" id="UP001320972">
    <property type="component" value="Unassembled WGS sequence"/>
</dbReference>
<feature type="region of interest" description="Disordered" evidence="1">
    <location>
        <begin position="1"/>
        <end position="21"/>
    </location>
</feature>
<dbReference type="InterPro" id="IPR013096">
    <property type="entry name" value="Cupin_2"/>
</dbReference>
<dbReference type="Gene3D" id="2.60.120.10">
    <property type="entry name" value="Jelly Rolls"/>
    <property type="match status" value="1"/>
</dbReference>
<accession>A0AAP2Z2W6</accession>
<evidence type="ECO:0000313" key="5">
    <source>
        <dbReference type="Proteomes" id="UP001320972"/>
    </source>
</evidence>
<dbReference type="AlphaFoldDB" id="A0AAP2Z2W6"/>
<organism evidence="3 6">
    <name type="scientific">Natronoglomus mannanivorans</name>
    <dbReference type="NCBI Taxonomy" id="2979990"/>
    <lineage>
        <taxon>Archaea</taxon>
        <taxon>Methanobacteriati</taxon>
        <taxon>Methanobacteriota</taxon>
        <taxon>Stenosarchaea group</taxon>
        <taxon>Halobacteria</taxon>
        <taxon>Halobacteriales</taxon>
        <taxon>Natrialbaceae</taxon>
        <taxon>Natronoglomus</taxon>
    </lineage>
</organism>
<dbReference type="InterPro" id="IPR014710">
    <property type="entry name" value="RmlC-like_jellyroll"/>
</dbReference>
<sequence>MTANTESELPVTPTERTTLEALEGSPHARVFEGEPQTIRLTLDAGEIVPPHQHPDRQIVLHLLEGHLSVTLGEDEHDVTAGEVVRFDGNQDVSPEALEKSTALLVLAPRADV</sequence>
<evidence type="ECO:0000313" key="4">
    <source>
        <dbReference type="EMBL" id="MCU4973908.1"/>
    </source>
</evidence>